<dbReference type="AlphaFoldDB" id="A0AAQ3SZC4"/>
<protein>
    <submittedName>
        <fullName evidence="1">Uncharacterized protein</fullName>
    </submittedName>
</protein>
<reference evidence="1 2" key="1">
    <citation type="submission" date="2024-02" db="EMBL/GenBank/DDBJ databases">
        <title>High-quality chromosome-scale genome assembly of Pensacola bahiagrass (Paspalum notatum Flugge var. saurae).</title>
        <authorList>
            <person name="Vega J.M."/>
            <person name="Podio M."/>
            <person name="Orjuela J."/>
            <person name="Siena L.A."/>
            <person name="Pessino S.C."/>
            <person name="Combes M.C."/>
            <person name="Mariac C."/>
            <person name="Albertini E."/>
            <person name="Pupilli F."/>
            <person name="Ortiz J.P.A."/>
            <person name="Leblanc O."/>
        </authorList>
    </citation>
    <scope>NUCLEOTIDE SEQUENCE [LARGE SCALE GENOMIC DNA]</scope>
    <source>
        <strain evidence="1">R1</strain>
        <tissue evidence="1">Leaf</tissue>
    </source>
</reference>
<accession>A0AAQ3SZC4</accession>
<organism evidence="1 2">
    <name type="scientific">Paspalum notatum var. saurae</name>
    <dbReference type="NCBI Taxonomy" id="547442"/>
    <lineage>
        <taxon>Eukaryota</taxon>
        <taxon>Viridiplantae</taxon>
        <taxon>Streptophyta</taxon>
        <taxon>Embryophyta</taxon>
        <taxon>Tracheophyta</taxon>
        <taxon>Spermatophyta</taxon>
        <taxon>Magnoliopsida</taxon>
        <taxon>Liliopsida</taxon>
        <taxon>Poales</taxon>
        <taxon>Poaceae</taxon>
        <taxon>PACMAD clade</taxon>
        <taxon>Panicoideae</taxon>
        <taxon>Andropogonodae</taxon>
        <taxon>Paspaleae</taxon>
        <taxon>Paspalinae</taxon>
        <taxon>Paspalum</taxon>
    </lineage>
</organism>
<dbReference type="EMBL" id="CP144747">
    <property type="protein sequence ID" value="WVZ63908.1"/>
    <property type="molecule type" value="Genomic_DNA"/>
</dbReference>
<keyword evidence="2" id="KW-1185">Reference proteome</keyword>
<name>A0AAQ3SZC4_PASNO</name>
<dbReference type="Proteomes" id="UP001341281">
    <property type="component" value="Chromosome 03"/>
</dbReference>
<proteinExistence type="predicted"/>
<gene>
    <name evidence="1" type="ORF">U9M48_013502</name>
</gene>
<sequence>MAAKGRNTIVDENGEEYTPIDKPEDLLEAHQRRYAEIVDELRAKVLAMYGRSCHGDVKIRGVPSSLLDEVDLMTPSQRHTNALREEIHKITVHALIRQSEAVTNRMDNIMVNVGVP</sequence>
<evidence type="ECO:0000313" key="2">
    <source>
        <dbReference type="Proteomes" id="UP001341281"/>
    </source>
</evidence>
<evidence type="ECO:0000313" key="1">
    <source>
        <dbReference type="EMBL" id="WVZ63908.1"/>
    </source>
</evidence>